<evidence type="ECO:0000256" key="8">
    <source>
        <dbReference type="ARBA" id="ARBA00022723"/>
    </source>
</evidence>
<dbReference type="PROSITE" id="PS00764">
    <property type="entry name" value="ENDONUCLEASE_III_1"/>
    <property type="match status" value="1"/>
</dbReference>
<dbReference type="InterPro" id="IPR003265">
    <property type="entry name" value="HhH-GPD_domain"/>
</dbReference>
<comment type="cofactor">
    <cofactor evidence="2">
        <name>[4Fe-4S] cluster</name>
        <dbReference type="ChEBI" id="CHEBI:49883"/>
    </cofactor>
</comment>
<dbReference type="InterPro" id="IPR023170">
    <property type="entry name" value="HhH_base_excis_C"/>
</dbReference>
<evidence type="ECO:0000256" key="2">
    <source>
        <dbReference type="ARBA" id="ARBA00001966"/>
    </source>
</evidence>
<keyword evidence="12" id="KW-0411">Iron-sulfur</keyword>
<evidence type="ECO:0000256" key="13">
    <source>
        <dbReference type="ARBA" id="ARBA00023204"/>
    </source>
</evidence>
<keyword evidence="8" id="KW-0479">Metal-binding</keyword>
<dbReference type="AlphaFoldDB" id="A6DT67"/>
<evidence type="ECO:0000313" key="17">
    <source>
        <dbReference type="Proteomes" id="UP000004947"/>
    </source>
</evidence>
<keyword evidence="17" id="KW-1185">Reference proteome</keyword>
<dbReference type="Pfam" id="PF00633">
    <property type="entry name" value="HHH"/>
    <property type="match status" value="1"/>
</dbReference>
<dbReference type="InterPro" id="IPR000445">
    <property type="entry name" value="HhH_motif"/>
</dbReference>
<evidence type="ECO:0000256" key="6">
    <source>
        <dbReference type="ARBA" id="ARBA00022023"/>
    </source>
</evidence>
<dbReference type="PANTHER" id="PTHR42944">
    <property type="entry name" value="ADENINE DNA GLYCOSYLASE"/>
    <property type="match status" value="1"/>
</dbReference>
<dbReference type="GO" id="GO:0032357">
    <property type="term" value="F:oxidized purine DNA binding"/>
    <property type="evidence" value="ECO:0007669"/>
    <property type="project" value="TreeGrafter"/>
</dbReference>
<organism evidence="16 17">
    <name type="scientific">Lentisphaera araneosa HTCC2155</name>
    <dbReference type="NCBI Taxonomy" id="313628"/>
    <lineage>
        <taxon>Bacteria</taxon>
        <taxon>Pseudomonadati</taxon>
        <taxon>Lentisphaerota</taxon>
        <taxon>Lentisphaeria</taxon>
        <taxon>Lentisphaerales</taxon>
        <taxon>Lentisphaeraceae</taxon>
        <taxon>Lentisphaera</taxon>
    </lineage>
</organism>
<reference evidence="16 17" key="1">
    <citation type="journal article" date="2010" name="J. Bacteriol.">
        <title>Genome sequence of Lentisphaera araneosa HTCC2155T, the type species of the order Lentisphaerales in the phylum Lentisphaerae.</title>
        <authorList>
            <person name="Thrash J.C."/>
            <person name="Cho J.C."/>
            <person name="Vergin K.L."/>
            <person name="Morris R.M."/>
            <person name="Giovannoni S.J."/>
        </authorList>
    </citation>
    <scope>NUCLEOTIDE SEQUENCE [LARGE SCALE GENOMIC DNA]</scope>
    <source>
        <strain evidence="16 17">HTCC2155</strain>
    </source>
</reference>
<evidence type="ECO:0000313" key="16">
    <source>
        <dbReference type="EMBL" id="EDM25140.1"/>
    </source>
</evidence>
<evidence type="ECO:0000256" key="5">
    <source>
        <dbReference type="ARBA" id="ARBA00012045"/>
    </source>
</evidence>
<keyword evidence="7" id="KW-0004">4Fe-4S</keyword>
<gene>
    <name evidence="16" type="ORF">LNTAR_24481</name>
</gene>
<dbReference type="SMART" id="SM00478">
    <property type="entry name" value="ENDO3c"/>
    <property type="match status" value="1"/>
</dbReference>
<dbReference type="GO" id="GO:0000701">
    <property type="term" value="F:purine-specific mismatch base pair DNA N-glycosylase activity"/>
    <property type="evidence" value="ECO:0007669"/>
    <property type="project" value="UniProtKB-EC"/>
</dbReference>
<dbReference type="GO" id="GO:0035485">
    <property type="term" value="F:adenine/guanine mispair binding"/>
    <property type="evidence" value="ECO:0007669"/>
    <property type="project" value="TreeGrafter"/>
</dbReference>
<evidence type="ECO:0000256" key="7">
    <source>
        <dbReference type="ARBA" id="ARBA00022485"/>
    </source>
</evidence>
<dbReference type="InterPro" id="IPR011257">
    <property type="entry name" value="DNA_glycosylase"/>
</dbReference>
<comment type="caution">
    <text evidence="16">The sequence shown here is derived from an EMBL/GenBank/DDBJ whole genome shotgun (WGS) entry which is preliminary data.</text>
</comment>
<keyword evidence="14" id="KW-0326">Glycosidase</keyword>
<dbReference type="STRING" id="313628.LNTAR_24481"/>
<dbReference type="InterPro" id="IPR004035">
    <property type="entry name" value="Endouclease-III_FeS-bd_BS"/>
</dbReference>
<evidence type="ECO:0000256" key="11">
    <source>
        <dbReference type="ARBA" id="ARBA00023004"/>
    </source>
</evidence>
<dbReference type="eggNOG" id="COG1194">
    <property type="taxonomic scope" value="Bacteria"/>
</dbReference>
<evidence type="ECO:0000256" key="9">
    <source>
        <dbReference type="ARBA" id="ARBA00022763"/>
    </source>
</evidence>
<dbReference type="GO" id="GO:0006298">
    <property type="term" value="P:mismatch repair"/>
    <property type="evidence" value="ECO:0007669"/>
    <property type="project" value="TreeGrafter"/>
</dbReference>
<dbReference type="PANTHER" id="PTHR42944:SF1">
    <property type="entry name" value="ADENINE DNA GLYCOSYLASE"/>
    <property type="match status" value="1"/>
</dbReference>
<dbReference type="Pfam" id="PF10576">
    <property type="entry name" value="EndIII_4Fe-2S"/>
    <property type="match status" value="1"/>
</dbReference>
<dbReference type="GO" id="GO:0034039">
    <property type="term" value="F:8-oxo-7,8-dihydroguanine DNA N-glycosylase activity"/>
    <property type="evidence" value="ECO:0007669"/>
    <property type="project" value="TreeGrafter"/>
</dbReference>
<proteinExistence type="inferred from homology"/>
<dbReference type="EC" id="3.2.2.31" evidence="5"/>
<evidence type="ECO:0000256" key="14">
    <source>
        <dbReference type="ARBA" id="ARBA00023295"/>
    </source>
</evidence>
<dbReference type="Pfam" id="PF00730">
    <property type="entry name" value="HhH-GPD"/>
    <property type="match status" value="1"/>
</dbReference>
<accession>A6DT67</accession>
<evidence type="ECO:0000256" key="10">
    <source>
        <dbReference type="ARBA" id="ARBA00022801"/>
    </source>
</evidence>
<keyword evidence="9" id="KW-0227">DNA damage</keyword>
<comment type="similarity">
    <text evidence="4">Belongs to the Nth/MutY family.</text>
</comment>
<dbReference type="Gene3D" id="1.10.340.30">
    <property type="entry name" value="Hypothetical protein, domain 2"/>
    <property type="match status" value="1"/>
</dbReference>
<keyword evidence="13" id="KW-0234">DNA repair</keyword>
<feature type="domain" description="HhH-GPD" evidence="15">
    <location>
        <begin position="41"/>
        <end position="195"/>
    </location>
</feature>
<dbReference type="GO" id="GO:0006284">
    <property type="term" value="P:base-excision repair"/>
    <property type="evidence" value="ECO:0007669"/>
    <property type="project" value="InterPro"/>
</dbReference>
<evidence type="ECO:0000256" key="4">
    <source>
        <dbReference type="ARBA" id="ARBA00008343"/>
    </source>
</evidence>
<keyword evidence="10" id="KW-0378">Hydrolase</keyword>
<dbReference type="OrthoDB" id="9802365at2"/>
<dbReference type="SMART" id="SM00525">
    <property type="entry name" value="FES"/>
    <property type="match status" value="1"/>
</dbReference>
<comment type="function">
    <text evidence="3">Adenine glycosylase active on G-A mispairs. MutY also corrects error-prone DNA synthesis past GO lesions which are due to the oxidatively damaged form of guanine: 7,8-dihydro-8-oxoguanine (8-oxo-dGTP).</text>
</comment>
<dbReference type="RefSeq" id="WP_007281016.1">
    <property type="nucleotide sequence ID" value="NZ_ABCK01000035.1"/>
</dbReference>
<evidence type="ECO:0000259" key="15">
    <source>
        <dbReference type="SMART" id="SM00478"/>
    </source>
</evidence>
<dbReference type="InterPro" id="IPR044298">
    <property type="entry name" value="MIG/MutY"/>
</dbReference>
<evidence type="ECO:0000256" key="1">
    <source>
        <dbReference type="ARBA" id="ARBA00000843"/>
    </source>
</evidence>
<evidence type="ECO:0000256" key="3">
    <source>
        <dbReference type="ARBA" id="ARBA00002933"/>
    </source>
</evidence>
<keyword evidence="11" id="KW-0408">Iron</keyword>
<comment type="catalytic activity">
    <reaction evidence="1">
        <text>Hydrolyzes free adenine bases from 7,8-dihydro-8-oxoguanine:adenine mismatched double-stranded DNA, leaving an apurinic site.</text>
        <dbReference type="EC" id="3.2.2.31"/>
    </reaction>
</comment>
<evidence type="ECO:0000256" key="12">
    <source>
        <dbReference type="ARBA" id="ARBA00023014"/>
    </source>
</evidence>
<dbReference type="InterPro" id="IPR003651">
    <property type="entry name" value="Endonuclease3_FeS-loop_motif"/>
</dbReference>
<sequence length="357" mass="41173">MRKNIEKDFQDLVSWSKDNYSHLPWRSEVRDLYRVLVSEVMLQQTTVATVLPRYESFFEKFPDLASLANADENDLALAWKGLGYYRRAQNLYKAVTMIHQSGGEFPDGEEELQKVPGVGPYTAAALTAIGRNQLALAVDGNLQRVLSRYFFIEVEQGPKLQKAVHSLIQNKTFAKTLELCGPRKFNEALMDLGRAICKPRNPKCGECPLQNSCEARLKHKVELVPVKKEKQKVAISELKLVRFLVKNSQGEMLFYKKRQGEWLKDQWELPTAIVESEDQKIKQYPFANVANYSDEQITTAITRYRIRNYWKEMEELDFRDLGILNDRDFAFLPWGKTQEHISSASEKVLTLINGRSQ</sequence>
<name>A6DT67_9BACT</name>
<dbReference type="SUPFAM" id="SSF48150">
    <property type="entry name" value="DNA-glycosylase"/>
    <property type="match status" value="1"/>
</dbReference>
<dbReference type="Gene3D" id="1.10.1670.10">
    <property type="entry name" value="Helix-hairpin-Helix base-excision DNA repair enzymes (C-terminal)"/>
    <property type="match status" value="1"/>
</dbReference>
<dbReference type="EMBL" id="ABCK01000035">
    <property type="protein sequence ID" value="EDM25140.1"/>
    <property type="molecule type" value="Genomic_DNA"/>
</dbReference>
<dbReference type="GO" id="GO:0046872">
    <property type="term" value="F:metal ion binding"/>
    <property type="evidence" value="ECO:0007669"/>
    <property type="project" value="UniProtKB-KW"/>
</dbReference>
<dbReference type="Proteomes" id="UP000004947">
    <property type="component" value="Unassembled WGS sequence"/>
</dbReference>
<protein>
    <recommendedName>
        <fullName evidence="6">Adenine DNA glycosylase</fullName>
        <ecNumber evidence="5">3.2.2.31</ecNumber>
    </recommendedName>
</protein>
<dbReference type="CDD" id="cd00056">
    <property type="entry name" value="ENDO3c"/>
    <property type="match status" value="1"/>
</dbReference>
<dbReference type="GO" id="GO:0051539">
    <property type="term" value="F:4 iron, 4 sulfur cluster binding"/>
    <property type="evidence" value="ECO:0007669"/>
    <property type="project" value="UniProtKB-KW"/>
</dbReference>